<dbReference type="RefSeq" id="WP_121624116.1">
    <property type="nucleotide sequence ID" value="NZ_JACIIW010000007.1"/>
</dbReference>
<dbReference type="SUPFAM" id="SSF52151">
    <property type="entry name" value="FabD/lysophospholipase-like"/>
    <property type="match status" value="1"/>
</dbReference>
<dbReference type="OrthoDB" id="5290098at2"/>
<dbReference type="Proteomes" id="UP000269692">
    <property type="component" value="Unassembled WGS sequence"/>
</dbReference>
<feature type="compositionally biased region" description="Basic and acidic residues" evidence="5">
    <location>
        <begin position="18"/>
        <end position="31"/>
    </location>
</feature>
<evidence type="ECO:0000256" key="4">
    <source>
        <dbReference type="PROSITE-ProRule" id="PRU01161"/>
    </source>
</evidence>
<feature type="active site" description="Nucleophile" evidence="4">
    <location>
        <position position="74"/>
    </location>
</feature>
<keyword evidence="8" id="KW-1185">Reference proteome</keyword>
<evidence type="ECO:0000313" key="7">
    <source>
        <dbReference type="EMBL" id="RLP76662.1"/>
    </source>
</evidence>
<keyword evidence="2 4" id="KW-0442">Lipid degradation</keyword>
<feature type="compositionally biased region" description="Polar residues" evidence="5">
    <location>
        <begin position="1"/>
        <end position="11"/>
    </location>
</feature>
<gene>
    <name evidence="7" type="ORF">D9R14_14820</name>
</gene>
<dbReference type="GO" id="GO:0016042">
    <property type="term" value="P:lipid catabolic process"/>
    <property type="evidence" value="ECO:0007669"/>
    <property type="project" value="UniProtKB-UniRule"/>
</dbReference>
<sequence>MFPFSHRSSGPSGECEAAPEREDVERAERAAPGRSQPAVGIALGGGAARGFAHIGVLRVLEKNGIRPQVVAGTSIGAVVGGIWAAGKLDRLEDWARSLTKRNVLGLMDFALGGPGLIAGRRLVELMRRDVGDLAIDDLPLTFAAIATELGTGHEIWLTRGDFVEAIRASYALPGIFTPVKVGGRWLMDGALVNPIPVSPTRALGARMVIAVNLNADVFGRGTVIQDHGGVVEDAAEAVITEKKEGIAAMLSPERLRRQFFAGNGVPDGPRGLSTVMIDAFNIIQDRIARSRLAGDPPDVTLNPKLGRIGLFDFHRAEEAIAAGAEAAERSLEDIRAAMVALG</sequence>
<dbReference type="Gene3D" id="3.40.1090.10">
    <property type="entry name" value="Cytosolic phospholipase A2 catalytic domain"/>
    <property type="match status" value="2"/>
</dbReference>
<accession>A0A3L7ABC8</accession>
<keyword evidence="3 4" id="KW-0443">Lipid metabolism</keyword>
<evidence type="ECO:0000256" key="2">
    <source>
        <dbReference type="ARBA" id="ARBA00022963"/>
    </source>
</evidence>
<dbReference type="InterPro" id="IPR002641">
    <property type="entry name" value="PNPLA_dom"/>
</dbReference>
<protein>
    <submittedName>
        <fullName evidence="7">Phospholipase</fullName>
    </submittedName>
</protein>
<dbReference type="PANTHER" id="PTHR14226:SF76">
    <property type="entry name" value="NTE FAMILY PROTEIN RSSA"/>
    <property type="match status" value="1"/>
</dbReference>
<reference evidence="7 8" key="1">
    <citation type="submission" date="2018-10" db="EMBL/GenBank/DDBJ databases">
        <title>Xanthobacter tagetidis genome sequencing and assembly.</title>
        <authorList>
            <person name="Maclea K.S."/>
            <person name="Goen A.E."/>
            <person name="Fatima S.A."/>
        </authorList>
    </citation>
    <scope>NUCLEOTIDE SEQUENCE [LARGE SCALE GENOMIC DNA]</scope>
    <source>
        <strain evidence="7 8">ATCC 700314</strain>
    </source>
</reference>
<dbReference type="Pfam" id="PF01734">
    <property type="entry name" value="Patatin"/>
    <property type="match status" value="1"/>
</dbReference>
<evidence type="ECO:0000259" key="6">
    <source>
        <dbReference type="PROSITE" id="PS51635"/>
    </source>
</evidence>
<dbReference type="PANTHER" id="PTHR14226">
    <property type="entry name" value="NEUROPATHY TARGET ESTERASE/SWISS CHEESE D.MELANOGASTER"/>
    <property type="match status" value="1"/>
</dbReference>
<dbReference type="GO" id="GO:0016787">
    <property type="term" value="F:hydrolase activity"/>
    <property type="evidence" value="ECO:0007669"/>
    <property type="project" value="UniProtKB-UniRule"/>
</dbReference>
<proteinExistence type="predicted"/>
<organism evidence="7 8">
    <name type="scientific">Xanthobacter tagetidis</name>
    <dbReference type="NCBI Taxonomy" id="60216"/>
    <lineage>
        <taxon>Bacteria</taxon>
        <taxon>Pseudomonadati</taxon>
        <taxon>Pseudomonadota</taxon>
        <taxon>Alphaproteobacteria</taxon>
        <taxon>Hyphomicrobiales</taxon>
        <taxon>Xanthobacteraceae</taxon>
        <taxon>Xanthobacter</taxon>
    </lineage>
</organism>
<name>A0A3L7ABC8_9HYPH</name>
<comment type="caution">
    <text evidence="4">Lacks conserved residue(s) required for the propagation of feature annotation.</text>
</comment>
<evidence type="ECO:0000256" key="3">
    <source>
        <dbReference type="ARBA" id="ARBA00023098"/>
    </source>
</evidence>
<evidence type="ECO:0000256" key="1">
    <source>
        <dbReference type="ARBA" id="ARBA00022801"/>
    </source>
</evidence>
<dbReference type="InterPro" id="IPR050301">
    <property type="entry name" value="NTE"/>
</dbReference>
<dbReference type="PROSITE" id="PS51635">
    <property type="entry name" value="PNPLA"/>
    <property type="match status" value="1"/>
</dbReference>
<dbReference type="AlphaFoldDB" id="A0A3L7ABC8"/>
<feature type="domain" description="PNPLA" evidence="6">
    <location>
        <begin position="41"/>
        <end position="201"/>
    </location>
</feature>
<feature type="active site" description="Proton acceptor" evidence="4">
    <location>
        <position position="188"/>
    </location>
</feature>
<comment type="caution">
    <text evidence="7">The sequence shown here is derived from an EMBL/GenBank/DDBJ whole genome shotgun (WGS) entry which is preliminary data.</text>
</comment>
<keyword evidence="1 4" id="KW-0378">Hydrolase</keyword>
<feature type="region of interest" description="Disordered" evidence="5">
    <location>
        <begin position="1"/>
        <end position="35"/>
    </location>
</feature>
<dbReference type="InterPro" id="IPR016035">
    <property type="entry name" value="Acyl_Trfase/lysoPLipase"/>
</dbReference>
<evidence type="ECO:0000313" key="8">
    <source>
        <dbReference type="Proteomes" id="UP000269692"/>
    </source>
</evidence>
<dbReference type="EMBL" id="RCTF01000012">
    <property type="protein sequence ID" value="RLP76662.1"/>
    <property type="molecule type" value="Genomic_DNA"/>
</dbReference>
<feature type="short sequence motif" description="DGA/G" evidence="4">
    <location>
        <begin position="188"/>
        <end position="190"/>
    </location>
</feature>
<evidence type="ECO:0000256" key="5">
    <source>
        <dbReference type="SAM" id="MobiDB-lite"/>
    </source>
</evidence>
<feature type="short sequence motif" description="GXSXG" evidence="4">
    <location>
        <begin position="72"/>
        <end position="76"/>
    </location>
</feature>